<keyword evidence="14" id="KW-1185">Reference proteome</keyword>
<dbReference type="EnsemblMetazoa" id="CJA03654a.1">
    <property type="protein sequence ID" value="CJA03654a.1"/>
    <property type="gene ID" value="WBGene00122858"/>
</dbReference>
<dbReference type="GO" id="GO:0005789">
    <property type="term" value="C:endoplasmic reticulum membrane"/>
    <property type="evidence" value="ECO:0007669"/>
    <property type="project" value="UniProtKB-SubCell"/>
</dbReference>
<reference evidence="14" key="1">
    <citation type="submission" date="2010-08" db="EMBL/GenBank/DDBJ databases">
        <authorList>
            <consortium name="Caenorhabditis japonica Sequencing Consortium"/>
            <person name="Wilson R.K."/>
        </authorList>
    </citation>
    <scope>NUCLEOTIDE SEQUENCE [LARGE SCALE GENOMIC DNA]</scope>
    <source>
        <strain evidence="14">DF5081</strain>
    </source>
</reference>
<evidence type="ECO:0000256" key="4">
    <source>
        <dbReference type="ARBA" id="ARBA00022692"/>
    </source>
</evidence>
<evidence type="ECO:0000256" key="8">
    <source>
        <dbReference type="ARBA" id="ARBA00032437"/>
    </source>
</evidence>
<comment type="subcellular location">
    <subcellularLocation>
        <location evidence="1">Endoplasmic reticulum membrane</location>
        <topology evidence="1">Multi-pass membrane protein</topology>
    </subcellularLocation>
</comment>
<dbReference type="GO" id="GO:0043529">
    <property type="term" value="C:GET complex"/>
    <property type="evidence" value="ECO:0007669"/>
    <property type="project" value="TreeGrafter"/>
</dbReference>
<sequence>MSSKNEISIFNVFAVISSAIFAIYSAKIISAVASMVKSIAKSKPNPKLVDLKSKIAQTKRKLNGISPTGEFAKYFKKDRELNKLNDELAVLEAENPSENAKNLKIDTVVRVLLQMGSLVLLRYVSGITAYCIPNNIFWPFNVMIRFPAVFGNDSCPSEFAEVSGFALAFLMIHLVNLVEGLYTPDGYLFYHTSPAVLTKKQIQRVEEHGINLRARNQFTIEESVQIFKNWKEYAENHKMKLKNARDYIKATKKEKHVVKHQEENQFWPKLCAGLPHRHCNTIKVRAVSMMTDNFLETLDWNDLEKQIAEAYYTHVHYDDVTLAKARHLLDKGYSGPHVGEILDISKMKTIKILDNLRKLETRDDPKMVQNFFESAQAFGLDVEKLQRLLIAQDEERFFRKLRKDVKFEEMSLKMHMSEQSCKLFLKEQILKKIWDEFHKNVQDEGKSEQEAVEEAMKIVLPKPELTSLEKIKALEIFCKKCKKDDTSAELAKNGKLAKKLKSKGITGFQCDQSEYGAIYKLITHDLMIPLDRNVFDNLRRSFRFQLKLHVLLWGWKRMEVWETLPVKKSETRYEVVLRAELENPLASETTKKFLKNRDVAEWIMEPFSGKTSGISGSRRRELATEAFILYSHRKYGGKFKFPAKLCRQVLPNISKSVERILDESEGDENQEYLSRKDAKKAVESAADSKISVRVKSKKIMARHEDSEDSEDDSEDVEQLLEYARGIEKEWAEQRRREIQEVLEKADPKKRKKKFRMQDEEGSDRELELHDDIHRQKRALNKIIRAQKANERFKSKEFVEDSSDSDGEKVQNDEEEKAKRDQEDSEEPEPESVEKEKKKKKKRRRENSEEIEEDNVDIEKKKKKKRRKMEENSDL</sequence>
<reference evidence="13" key="2">
    <citation type="submission" date="2022-06" db="UniProtKB">
        <authorList>
            <consortium name="EnsemblMetazoa"/>
        </authorList>
    </citation>
    <scope>IDENTIFICATION</scope>
    <source>
        <strain evidence="13">DF5081</strain>
    </source>
</reference>
<dbReference type="PANTHER" id="PTHR42650">
    <property type="entry name" value="TAIL-ANCHORED PROTEIN INSERTION RECEPTOR WRB"/>
    <property type="match status" value="1"/>
</dbReference>
<evidence type="ECO:0000256" key="5">
    <source>
        <dbReference type="ARBA" id="ARBA00022824"/>
    </source>
</evidence>
<feature type="compositionally biased region" description="Basic and acidic residues" evidence="11">
    <location>
        <begin position="787"/>
        <end position="798"/>
    </location>
</feature>
<dbReference type="InterPro" id="IPR029012">
    <property type="entry name" value="Helix_hairpin_bin_sf"/>
</dbReference>
<dbReference type="InterPro" id="IPR028945">
    <property type="entry name" value="Get1"/>
</dbReference>
<accession>A0A8R1HMT0</accession>
<keyword evidence="10" id="KW-0175">Coiled coil</keyword>
<dbReference type="GO" id="GO:0071816">
    <property type="term" value="P:tail-anchored membrane protein insertion into ER membrane"/>
    <property type="evidence" value="ECO:0007669"/>
    <property type="project" value="InterPro"/>
</dbReference>
<feature type="coiled-coil region" evidence="10">
    <location>
        <begin position="74"/>
        <end position="101"/>
    </location>
</feature>
<evidence type="ECO:0000313" key="14">
    <source>
        <dbReference type="Proteomes" id="UP000005237"/>
    </source>
</evidence>
<name>A0A8R1HMT0_CAEJA</name>
<protein>
    <recommendedName>
        <fullName evidence="3">Guided entry of tail-anchored proteins factor 1</fullName>
    </recommendedName>
    <alternativeName>
        <fullName evidence="8">Tail-anchored protein insertion receptor WRB</fullName>
    </alternativeName>
    <alternativeName>
        <fullName evidence="9">Tryptophan-rich basic protein</fullName>
    </alternativeName>
</protein>
<keyword evidence="7 12" id="KW-0472">Membrane</keyword>
<organism evidence="13 14">
    <name type="scientific">Caenorhabditis japonica</name>
    <dbReference type="NCBI Taxonomy" id="281687"/>
    <lineage>
        <taxon>Eukaryota</taxon>
        <taxon>Metazoa</taxon>
        <taxon>Ecdysozoa</taxon>
        <taxon>Nematoda</taxon>
        <taxon>Chromadorea</taxon>
        <taxon>Rhabditida</taxon>
        <taxon>Rhabditina</taxon>
        <taxon>Rhabditomorpha</taxon>
        <taxon>Rhabditoidea</taxon>
        <taxon>Rhabditidae</taxon>
        <taxon>Peloderinae</taxon>
        <taxon>Caenorhabditis</taxon>
    </lineage>
</organism>
<evidence type="ECO:0000256" key="12">
    <source>
        <dbReference type="SAM" id="Phobius"/>
    </source>
</evidence>
<evidence type="ECO:0000256" key="6">
    <source>
        <dbReference type="ARBA" id="ARBA00022989"/>
    </source>
</evidence>
<evidence type="ECO:0000256" key="1">
    <source>
        <dbReference type="ARBA" id="ARBA00004477"/>
    </source>
</evidence>
<evidence type="ECO:0000256" key="10">
    <source>
        <dbReference type="SAM" id="Coils"/>
    </source>
</evidence>
<evidence type="ECO:0000256" key="3">
    <source>
        <dbReference type="ARBA" id="ARBA00017951"/>
    </source>
</evidence>
<dbReference type="Pfam" id="PF04420">
    <property type="entry name" value="CHD5"/>
    <property type="match status" value="1"/>
</dbReference>
<evidence type="ECO:0000313" key="13">
    <source>
        <dbReference type="EnsemblMetazoa" id="CJA03654a.1"/>
    </source>
</evidence>
<feature type="compositionally biased region" description="Basic and acidic residues" evidence="11">
    <location>
        <begin position="755"/>
        <end position="773"/>
    </location>
</feature>
<feature type="region of interest" description="Disordered" evidence="11">
    <location>
        <begin position="697"/>
        <end position="716"/>
    </location>
</feature>
<evidence type="ECO:0000256" key="2">
    <source>
        <dbReference type="ARBA" id="ARBA00010799"/>
    </source>
</evidence>
<feature type="region of interest" description="Disordered" evidence="11">
    <location>
        <begin position="785"/>
        <end position="874"/>
    </location>
</feature>
<keyword evidence="4 12" id="KW-0812">Transmembrane</keyword>
<feature type="compositionally biased region" description="Acidic residues" evidence="11">
    <location>
        <begin position="706"/>
        <end position="716"/>
    </location>
</feature>
<evidence type="ECO:0000256" key="7">
    <source>
        <dbReference type="ARBA" id="ARBA00023136"/>
    </source>
</evidence>
<evidence type="ECO:0000256" key="9">
    <source>
        <dbReference type="ARBA" id="ARBA00033006"/>
    </source>
</evidence>
<comment type="similarity">
    <text evidence="2">Belongs to the WRB/GET1 family.</text>
</comment>
<feature type="compositionally biased region" description="Basic and acidic residues" evidence="11">
    <location>
        <begin position="805"/>
        <end position="821"/>
    </location>
</feature>
<dbReference type="Proteomes" id="UP000005237">
    <property type="component" value="Unassembled WGS sequence"/>
</dbReference>
<feature type="region of interest" description="Disordered" evidence="11">
    <location>
        <begin position="741"/>
        <end position="773"/>
    </location>
</feature>
<dbReference type="AlphaFoldDB" id="A0A8R1HMT0"/>
<evidence type="ECO:0000256" key="11">
    <source>
        <dbReference type="SAM" id="MobiDB-lite"/>
    </source>
</evidence>
<dbReference type="GO" id="GO:0043495">
    <property type="term" value="F:protein-membrane adaptor activity"/>
    <property type="evidence" value="ECO:0007669"/>
    <property type="project" value="TreeGrafter"/>
</dbReference>
<dbReference type="Gene3D" id="1.10.287.660">
    <property type="entry name" value="Helix hairpin bin"/>
    <property type="match status" value="1"/>
</dbReference>
<feature type="transmembrane region" description="Helical" evidence="12">
    <location>
        <begin position="12"/>
        <end position="36"/>
    </location>
</feature>
<keyword evidence="5" id="KW-0256">Endoplasmic reticulum</keyword>
<proteinExistence type="inferred from homology"/>
<keyword evidence="6 12" id="KW-1133">Transmembrane helix</keyword>
<dbReference type="PANTHER" id="PTHR42650:SF1">
    <property type="entry name" value="GUIDED ENTRY OF TAIL-ANCHORED PROTEINS FACTOR 1"/>
    <property type="match status" value="1"/>
</dbReference>